<keyword evidence="1" id="KW-0479">Metal-binding</keyword>
<feature type="compositionally biased region" description="Acidic residues" evidence="2">
    <location>
        <begin position="504"/>
        <end position="519"/>
    </location>
</feature>
<evidence type="ECO:0000259" key="3">
    <source>
        <dbReference type="PROSITE" id="PS50158"/>
    </source>
</evidence>
<dbReference type="Proteomes" id="UP000683360">
    <property type="component" value="Unassembled WGS sequence"/>
</dbReference>
<accession>A0A8S3SCD8</accession>
<feature type="region of interest" description="Disordered" evidence="2">
    <location>
        <begin position="491"/>
        <end position="533"/>
    </location>
</feature>
<evidence type="ECO:0000256" key="2">
    <source>
        <dbReference type="SAM" id="MobiDB-lite"/>
    </source>
</evidence>
<evidence type="ECO:0000313" key="5">
    <source>
        <dbReference type="Proteomes" id="UP000683360"/>
    </source>
</evidence>
<feature type="compositionally biased region" description="Polar residues" evidence="2">
    <location>
        <begin position="230"/>
        <end position="247"/>
    </location>
</feature>
<name>A0A8S3SCD8_MYTED</name>
<feature type="region of interest" description="Disordered" evidence="2">
    <location>
        <begin position="561"/>
        <end position="584"/>
    </location>
</feature>
<dbReference type="GO" id="GO:0008270">
    <property type="term" value="F:zinc ion binding"/>
    <property type="evidence" value="ECO:0007669"/>
    <property type="project" value="UniProtKB-KW"/>
</dbReference>
<dbReference type="Gene3D" id="4.10.60.10">
    <property type="entry name" value="Zinc finger, CCHC-type"/>
    <property type="match status" value="1"/>
</dbReference>
<dbReference type="AlphaFoldDB" id="A0A8S3SCD8"/>
<gene>
    <name evidence="4" type="ORF">MEDL_30858</name>
</gene>
<feature type="compositionally biased region" description="Polar residues" evidence="2">
    <location>
        <begin position="27"/>
        <end position="44"/>
    </location>
</feature>
<sequence>MSEQQNESETRERQRHHGSNNVKDDQNQNTETDVNGNFNGINSMTDDEDSSKEINCPRKFKFRLSNDEWSKISPDPLDMLSKKKKWLSLRRNWIDLFAKQFAKTNSACVLTFTYNRIKRQGSKKRTLRSLLARPFANTGRGKCTYTFTIKKKQKEGKESVKVMQTSKAAAEVCILPLAMIPVEIEPTIQDLVNEYFRAEALVGEDSVFLRLPGSDDQKPHDYVLRGVQSKKMSQMSTENQKEQSVLNNEDKMADQKTQEETYSSAVKKNFVIESVLSSVKPVFILENDIFGSTKPNKEQFITHIELYKTIDANICPGSHLKALQRVRGLWRIYFDDDTDREYMISKGMWVRDKIIPVYTRNPRIMVNENPNHLKVRVKNVPCSAEDGQIERALEYYGCTVHKSYRERLRVDGELTNCQTGDRIVICDPVSEPLPRSMLIGKYVATVLHANQNSSEGHKIVCRKCLQTGHKVMQCPNDWICLHCKKPGHRQADCPEELNTSNSSSEEESDANDADTEDTEVPPAHAHDALQPSNSGDVLSIIHAKDKAQSVNNHLQDKIQCDQEIVNGGENDEKKKPKHKKRRKIRNPVAILNNISRDRPLIPIPPQQKKMEKEMPARQQKINTKKLSLFKRLKLRVSCKRKCIHTNKPNTK</sequence>
<proteinExistence type="predicted"/>
<dbReference type="GO" id="GO:0003676">
    <property type="term" value="F:nucleic acid binding"/>
    <property type="evidence" value="ECO:0007669"/>
    <property type="project" value="InterPro"/>
</dbReference>
<feature type="region of interest" description="Disordered" evidence="2">
    <location>
        <begin position="229"/>
        <end position="258"/>
    </location>
</feature>
<feature type="compositionally biased region" description="Basic residues" evidence="2">
    <location>
        <begin position="575"/>
        <end position="584"/>
    </location>
</feature>
<keyword evidence="1" id="KW-0862">Zinc</keyword>
<protein>
    <submittedName>
        <fullName evidence="4">CNBP</fullName>
    </submittedName>
</protein>
<dbReference type="PROSITE" id="PS50158">
    <property type="entry name" value="ZF_CCHC"/>
    <property type="match status" value="1"/>
</dbReference>
<comment type="caution">
    <text evidence="4">The sequence shown here is derived from an EMBL/GenBank/DDBJ whole genome shotgun (WGS) entry which is preliminary data.</text>
</comment>
<reference evidence="4" key="1">
    <citation type="submission" date="2021-03" db="EMBL/GenBank/DDBJ databases">
        <authorList>
            <person name="Bekaert M."/>
        </authorList>
    </citation>
    <scope>NUCLEOTIDE SEQUENCE</scope>
</reference>
<feature type="domain" description="CCHC-type" evidence="3">
    <location>
        <begin position="480"/>
        <end position="495"/>
    </location>
</feature>
<feature type="compositionally biased region" description="Basic and acidic residues" evidence="2">
    <location>
        <begin position="248"/>
        <end position="258"/>
    </location>
</feature>
<evidence type="ECO:0000313" key="4">
    <source>
        <dbReference type="EMBL" id="CAG2217162.1"/>
    </source>
</evidence>
<dbReference type="InterPro" id="IPR036875">
    <property type="entry name" value="Znf_CCHC_sf"/>
</dbReference>
<evidence type="ECO:0000256" key="1">
    <source>
        <dbReference type="PROSITE-ProRule" id="PRU00047"/>
    </source>
</evidence>
<organism evidence="4 5">
    <name type="scientific">Mytilus edulis</name>
    <name type="common">Blue mussel</name>
    <dbReference type="NCBI Taxonomy" id="6550"/>
    <lineage>
        <taxon>Eukaryota</taxon>
        <taxon>Metazoa</taxon>
        <taxon>Spiralia</taxon>
        <taxon>Lophotrochozoa</taxon>
        <taxon>Mollusca</taxon>
        <taxon>Bivalvia</taxon>
        <taxon>Autobranchia</taxon>
        <taxon>Pteriomorphia</taxon>
        <taxon>Mytilida</taxon>
        <taxon>Mytiloidea</taxon>
        <taxon>Mytilidae</taxon>
        <taxon>Mytilinae</taxon>
        <taxon>Mytilus</taxon>
    </lineage>
</organism>
<keyword evidence="5" id="KW-1185">Reference proteome</keyword>
<keyword evidence="1" id="KW-0863">Zinc-finger</keyword>
<dbReference type="SMART" id="SM00343">
    <property type="entry name" value="ZnF_C2HC"/>
    <property type="match status" value="2"/>
</dbReference>
<dbReference type="EMBL" id="CAJPWZ010001505">
    <property type="protein sequence ID" value="CAG2217162.1"/>
    <property type="molecule type" value="Genomic_DNA"/>
</dbReference>
<dbReference type="OrthoDB" id="3863715at2759"/>
<feature type="region of interest" description="Disordered" evidence="2">
    <location>
        <begin position="1"/>
        <end position="52"/>
    </location>
</feature>
<feature type="region of interest" description="Disordered" evidence="2">
    <location>
        <begin position="598"/>
        <end position="625"/>
    </location>
</feature>
<dbReference type="InterPro" id="IPR001878">
    <property type="entry name" value="Znf_CCHC"/>
</dbReference>
<dbReference type="SUPFAM" id="SSF57756">
    <property type="entry name" value="Retrovirus zinc finger-like domains"/>
    <property type="match status" value="1"/>
</dbReference>